<evidence type="ECO:0000313" key="2">
    <source>
        <dbReference type="Proteomes" id="UP001151760"/>
    </source>
</evidence>
<sequence length="173" mass="19444">MVKPVWNNAQRVNHQNFDKKTHPSAKRNMVPRAVLMKSGLVSLNTTRQVNAAHSIIIVNAARSISYLSKTTHSTIKSPIHKNTIFKNSNVNQRVNTVRGKDFNTARPKVVVNVVKGNNVNAVKASACWVLKQKNKVLDHVSKHNSASIAHKRFDYVNAQGRSKSMMTWVPKRN</sequence>
<reference evidence="1" key="1">
    <citation type="journal article" date="2022" name="Int. J. Mol. Sci.">
        <title>Draft Genome of Tanacetum Coccineum: Genomic Comparison of Closely Related Tanacetum-Family Plants.</title>
        <authorList>
            <person name="Yamashiro T."/>
            <person name="Shiraishi A."/>
            <person name="Nakayama K."/>
            <person name="Satake H."/>
        </authorList>
    </citation>
    <scope>NUCLEOTIDE SEQUENCE</scope>
</reference>
<comment type="caution">
    <text evidence="1">The sequence shown here is derived from an EMBL/GenBank/DDBJ whole genome shotgun (WGS) entry which is preliminary data.</text>
</comment>
<protein>
    <submittedName>
        <fullName evidence="1">Uncharacterized protein</fullName>
    </submittedName>
</protein>
<proteinExistence type="predicted"/>
<accession>A0ABQ5IZ12</accession>
<keyword evidence="2" id="KW-1185">Reference proteome</keyword>
<evidence type="ECO:0000313" key="1">
    <source>
        <dbReference type="EMBL" id="GJU05471.1"/>
    </source>
</evidence>
<gene>
    <name evidence="1" type="ORF">Tco_1121901</name>
</gene>
<name>A0ABQ5IZ12_9ASTR</name>
<organism evidence="1 2">
    <name type="scientific">Tanacetum coccineum</name>
    <dbReference type="NCBI Taxonomy" id="301880"/>
    <lineage>
        <taxon>Eukaryota</taxon>
        <taxon>Viridiplantae</taxon>
        <taxon>Streptophyta</taxon>
        <taxon>Embryophyta</taxon>
        <taxon>Tracheophyta</taxon>
        <taxon>Spermatophyta</taxon>
        <taxon>Magnoliopsida</taxon>
        <taxon>eudicotyledons</taxon>
        <taxon>Gunneridae</taxon>
        <taxon>Pentapetalae</taxon>
        <taxon>asterids</taxon>
        <taxon>campanulids</taxon>
        <taxon>Asterales</taxon>
        <taxon>Asteraceae</taxon>
        <taxon>Asteroideae</taxon>
        <taxon>Anthemideae</taxon>
        <taxon>Anthemidinae</taxon>
        <taxon>Tanacetum</taxon>
    </lineage>
</organism>
<dbReference type="EMBL" id="BQNB010021351">
    <property type="protein sequence ID" value="GJU05471.1"/>
    <property type="molecule type" value="Genomic_DNA"/>
</dbReference>
<dbReference type="Proteomes" id="UP001151760">
    <property type="component" value="Unassembled WGS sequence"/>
</dbReference>
<reference evidence="1" key="2">
    <citation type="submission" date="2022-01" db="EMBL/GenBank/DDBJ databases">
        <authorList>
            <person name="Yamashiro T."/>
            <person name="Shiraishi A."/>
            <person name="Satake H."/>
            <person name="Nakayama K."/>
        </authorList>
    </citation>
    <scope>NUCLEOTIDE SEQUENCE</scope>
</reference>